<feature type="transmembrane region" description="Helical" evidence="1">
    <location>
        <begin position="6"/>
        <end position="26"/>
    </location>
</feature>
<protein>
    <submittedName>
        <fullName evidence="2">Uncharacterized protein</fullName>
    </submittedName>
</protein>
<dbReference type="RefSeq" id="WP_166674580.1">
    <property type="nucleotide sequence ID" value="NZ_AP022586.1"/>
</dbReference>
<dbReference type="EMBL" id="AP022586">
    <property type="protein sequence ID" value="BBY16455.1"/>
    <property type="molecule type" value="Genomic_DNA"/>
</dbReference>
<accession>A0AAD1MT79</accession>
<name>A0AAD1MT79_9MYCO</name>
<keyword evidence="3" id="KW-1185">Reference proteome</keyword>
<dbReference type="AlphaFoldDB" id="A0AAD1MT79"/>
<evidence type="ECO:0000313" key="2">
    <source>
        <dbReference type="EMBL" id="BBY16455.1"/>
    </source>
</evidence>
<evidence type="ECO:0000313" key="3">
    <source>
        <dbReference type="Proteomes" id="UP000466607"/>
    </source>
</evidence>
<keyword evidence="1" id="KW-0472">Membrane</keyword>
<gene>
    <name evidence="2" type="ORF">MLIT_20470</name>
</gene>
<evidence type="ECO:0000256" key="1">
    <source>
        <dbReference type="SAM" id="Phobius"/>
    </source>
</evidence>
<dbReference type="Proteomes" id="UP000466607">
    <property type="component" value="Chromosome"/>
</dbReference>
<organism evidence="2 3">
    <name type="scientific">Mycolicibacterium litorale</name>
    <dbReference type="NCBI Taxonomy" id="758802"/>
    <lineage>
        <taxon>Bacteria</taxon>
        <taxon>Bacillati</taxon>
        <taxon>Actinomycetota</taxon>
        <taxon>Actinomycetes</taxon>
        <taxon>Mycobacteriales</taxon>
        <taxon>Mycobacteriaceae</taxon>
        <taxon>Mycolicibacterium</taxon>
    </lineage>
</organism>
<keyword evidence="1" id="KW-0812">Transmembrane</keyword>
<proteinExistence type="predicted"/>
<keyword evidence="1" id="KW-1133">Transmembrane helix</keyword>
<sequence length="53" mass="5962">MIVNLLYYGVPSLVIAVTGWVGFLGWRFYVREVLHDNNTDNDTDSDTVTEGTP</sequence>
<reference evidence="2 3" key="1">
    <citation type="journal article" date="2019" name="Emerg. Microbes Infect.">
        <title>Comprehensive subspecies identification of 175 nontuberculous mycobacteria species based on 7547 genomic profiles.</title>
        <authorList>
            <person name="Matsumoto Y."/>
            <person name="Kinjo T."/>
            <person name="Motooka D."/>
            <person name="Nabeya D."/>
            <person name="Jung N."/>
            <person name="Uechi K."/>
            <person name="Horii T."/>
            <person name="Iida T."/>
            <person name="Fujita J."/>
            <person name="Nakamura S."/>
        </authorList>
    </citation>
    <scope>NUCLEOTIDE SEQUENCE [LARGE SCALE GENOMIC DNA]</scope>
    <source>
        <strain evidence="2 3">JCM 17423</strain>
    </source>
</reference>